<feature type="transmembrane region" description="Helical" evidence="2">
    <location>
        <begin position="36"/>
        <end position="64"/>
    </location>
</feature>
<sequence>MWLRGFFGGWFLFVLCHLASSTILHRPRSRSSGISALNFVSAALAVGTSTFTGISLITGFSFLITGVTAFGTINEPTRIGQHSEHERITRAAFGCPINVAVSDGTCFESLSLTQLAGESGPDGHVGRGFNGGVGAPDTLDPVPEGPEAHCDNADFLDSKFFGLDEYPQSRHQATRQLQTCIDHLRQRFSEGLDAADHIVDEHARIVEKEVDISVFYCRFSFPELHLHIFARGKCSAIEGFGRALHGIQDFYAHSNWADSPAEGPIGLSNPPGLGRDDPPTFLDLRAENAIDEQVPKNLSTGCFGGGLTDGPIGQPGHPLEPGSMDCTGRITHHTMNKDNGIIDPYTGTTNSPGPNTPRSNIEDNFERAVRAAIKDSQRQWRFFREEIRRFYGTERGNIIICSLVRDDPTHDCYGRRIAFVRDAGEETTGGNRIADMQIPIHRWLLAELEGNAHDEGSGEGPTSHNTTKRRGSSGDMREHIPLPLAGLDDIPLVSTGLEFSTALTELIRNSTAIPTNKTAIIAITKAHNPELLNQIAHIFRAGDEGIRVHIGLLPPASAGSGPYRNSLIENPQEDDLITAVLRTGGTYSILHHDNDVSSFLDHVISRGLTNYDNPSDTSTLLSPGLSISDYITPSSEPRRYNFDATAHDNILISLSPISTRLKLKVFLRHVRTNFIVKELDIGRGGNATFVAELGFRDVPRGDAWYEVEVRHLGDGGFEGDPVEVGRLEGSGLFEVSVEVQDVGGIGDDDDDYETEDEEEVHREGDGSQGRKGESEGDATKKKMYEGHEEL</sequence>
<feature type="transmembrane region" description="Helical" evidence="2">
    <location>
        <begin position="6"/>
        <end position="24"/>
    </location>
</feature>
<evidence type="ECO:0000256" key="2">
    <source>
        <dbReference type="SAM" id="Phobius"/>
    </source>
</evidence>
<proteinExistence type="predicted"/>
<feature type="compositionally biased region" description="Basic and acidic residues" evidence="1">
    <location>
        <begin position="759"/>
        <end position="790"/>
    </location>
</feature>
<feature type="region of interest" description="Disordered" evidence="1">
    <location>
        <begin position="452"/>
        <end position="476"/>
    </location>
</feature>
<dbReference type="AlphaFoldDB" id="A0A8H3U1W5"/>
<organism evidence="3 4">
    <name type="scientific">Venturia inaequalis</name>
    <name type="common">Apple scab fungus</name>
    <dbReference type="NCBI Taxonomy" id="5025"/>
    <lineage>
        <taxon>Eukaryota</taxon>
        <taxon>Fungi</taxon>
        <taxon>Dikarya</taxon>
        <taxon>Ascomycota</taxon>
        <taxon>Pezizomycotina</taxon>
        <taxon>Dothideomycetes</taxon>
        <taxon>Pleosporomycetidae</taxon>
        <taxon>Venturiales</taxon>
        <taxon>Venturiaceae</taxon>
        <taxon>Venturia</taxon>
    </lineage>
</organism>
<reference evidence="3 4" key="1">
    <citation type="submission" date="2019-11" db="EMBL/GenBank/DDBJ databases">
        <title>Venturia inaequalis Genome Resource.</title>
        <authorList>
            <person name="Lichtner F.J."/>
        </authorList>
    </citation>
    <scope>NUCLEOTIDE SEQUENCE [LARGE SCALE GENOMIC DNA]</scope>
    <source>
        <strain evidence="3">Bline_iso_100314</strain>
    </source>
</reference>
<protein>
    <submittedName>
        <fullName evidence="3">Uncharacterized protein</fullName>
    </submittedName>
</protein>
<accession>A0A8H3U1W5</accession>
<name>A0A8H3U1W5_VENIN</name>
<evidence type="ECO:0000313" key="4">
    <source>
        <dbReference type="Proteomes" id="UP000433883"/>
    </source>
</evidence>
<keyword evidence="2" id="KW-0812">Transmembrane</keyword>
<evidence type="ECO:0000256" key="1">
    <source>
        <dbReference type="SAM" id="MobiDB-lite"/>
    </source>
</evidence>
<comment type="caution">
    <text evidence="3">The sequence shown here is derived from an EMBL/GenBank/DDBJ whole genome shotgun (WGS) entry which is preliminary data.</text>
</comment>
<feature type="compositionally biased region" description="Acidic residues" evidence="1">
    <location>
        <begin position="746"/>
        <end position="758"/>
    </location>
</feature>
<keyword evidence="2" id="KW-0472">Membrane</keyword>
<dbReference type="EMBL" id="WNWQ01001272">
    <property type="protein sequence ID" value="KAE9961844.1"/>
    <property type="molecule type" value="Genomic_DNA"/>
</dbReference>
<gene>
    <name evidence="3" type="ORF">BLS_001261</name>
</gene>
<dbReference type="Proteomes" id="UP000433883">
    <property type="component" value="Unassembled WGS sequence"/>
</dbReference>
<feature type="region of interest" description="Disordered" evidence="1">
    <location>
        <begin position="742"/>
        <end position="790"/>
    </location>
</feature>
<evidence type="ECO:0000313" key="3">
    <source>
        <dbReference type="EMBL" id="KAE9961844.1"/>
    </source>
</evidence>
<keyword evidence="2" id="KW-1133">Transmembrane helix</keyword>